<accession>A0A8I1WH06</accession>
<reference evidence="2" key="1">
    <citation type="submission" date="2021-03" db="EMBL/GenBank/DDBJ databases">
        <title>Isolation of Bacillus subtilis from fermented food sample.</title>
        <authorList>
            <person name="Lakshmanan V."/>
            <person name="Athira K."/>
            <person name="Rajagopal K."/>
        </authorList>
    </citation>
    <scope>NUCLEOTIDE SEQUENCE</scope>
    <source>
        <strain evidence="2">S1</strain>
    </source>
</reference>
<dbReference type="SUPFAM" id="SSF46785">
    <property type="entry name" value="Winged helix' DNA-binding domain"/>
    <property type="match status" value="1"/>
</dbReference>
<sequence length="94" mass="10946">MLAKRIFQPEIKKEQVTPTKESLLNKIKLTHYNTISEMIKHENYNEEPVRKMLSELEKEGEIVVLDDKAIRVKPIFPIAIALLLFFSITILPNL</sequence>
<keyword evidence="1" id="KW-0472">Membrane</keyword>
<reference evidence="3" key="2">
    <citation type="submission" date="2023-03" db="EMBL/GenBank/DDBJ databases">
        <title>Complete genome sequences of 52 Bacillus and Priestia strains isolated from West-African fermentations and 26 reference strains from the DSMZ collection.</title>
        <authorList>
            <person name="Wiedenbein E.S."/>
            <person name="Canoy T.S."/>
            <person name="Hui Y."/>
            <person name="Parkouda C."/>
            <person name="Dawende C."/>
            <person name="Ametefe E."/>
            <person name="Jespersen L."/>
            <person name="Nielsen D.S."/>
        </authorList>
    </citation>
    <scope>NUCLEOTIDE SEQUENCE</scope>
    <source>
        <strain evidence="3">PRO56</strain>
        <plasmid evidence="3">unnamed1</plasmid>
    </source>
</reference>
<evidence type="ECO:0000313" key="5">
    <source>
        <dbReference type="Proteomes" id="UP001214898"/>
    </source>
</evidence>
<evidence type="ECO:0000313" key="3">
    <source>
        <dbReference type="EMBL" id="WEY82932.1"/>
    </source>
</evidence>
<dbReference type="AlphaFoldDB" id="A0A8I1WH06"/>
<protein>
    <submittedName>
        <fullName evidence="2">Uncharacterized protein</fullName>
    </submittedName>
</protein>
<feature type="transmembrane region" description="Helical" evidence="1">
    <location>
        <begin position="75"/>
        <end position="92"/>
    </location>
</feature>
<name>A0A8I1WH06_BACIU</name>
<gene>
    <name evidence="2" type="ORF">J5227_19695</name>
    <name evidence="3" type="ORF">P5633_00280</name>
</gene>
<proteinExistence type="predicted"/>
<keyword evidence="1" id="KW-0812">Transmembrane</keyword>
<evidence type="ECO:0000313" key="4">
    <source>
        <dbReference type="Proteomes" id="UP000665181"/>
    </source>
</evidence>
<keyword evidence="1" id="KW-1133">Transmembrane helix</keyword>
<dbReference type="RefSeq" id="WP_208556764.1">
    <property type="nucleotide sequence ID" value="NZ_JAGFPW010000026.1"/>
</dbReference>
<dbReference type="Proteomes" id="UP001214898">
    <property type="component" value="Plasmid unnamed1"/>
</dbReference>
<keyword evidence="3" id="KW-0614">Plasmid</keyword>
<evidence type="ECO:0000256" key="1">
    <source>
        <dbReference type="SAM" id="Phobius"/>
    </source>
</evidence>
<organism evidence="2 4">
    <name type="scientific">Bacillus subtilis</name>
    <dbReference type="NCBI Taxonomy" id="1423"/>
    <lineage>
        <taxon>Bacteria</taxon>
        <taxon>Bacillati</taxon>
        <taxon>Bacillota</taxon>
        <taxon>Bacilli</taxon>
        <taxon>Bacillales</taxon>
        <taxon>Bacillaceae</taxon>
        <taxon>Bacillus</taxon>
    </lineage>
</organism>
<geneLocation type="plasmid" evidence="3 5">
    <name>unnamed1</name>
</geneLocation>
<dbReference type="InterPro" id="IPR036390">
    <property type="entry name" value="WH_DNA-bd_sf"/>
</dbReference>
<dbReference type="EMBL" id="CP120574">
    <property type="protein sequence ID" value="WEY82932.1"/>
    <property type="molecule type" value="Genomic_DNA"/>
</dbReference>
<dbReference type="Proteomes" id="UP000665181">
    <property type="component" value="Unassembled WGS sequence"/>
</dbReference>
<evidence type="ECO:0000313" key="2">
    <source>
        <dbReference type="EMBL" id="MBO3796474.1"/>
    </source>
</evidence>
<dbReference type="EMBL" id="JAGFPW010000026">
    <property type="protein sequence ID" value="MBO3796474.1"/>
    <property type="molecule type" value="Genomic_DNA"/>
</dbReference>